<gene>
    <name evidence="4" type="ORF">GV827_14375</name>
</gene>
<dbReference type="GO" id="GO:0000287">
    <property type="term" value="F:magnesium ion binding"/>
    <property type="evidence" value="ECO:0007669"/>
    <property type="project" value="TreeGrafter"/>
</dbReference>
<evidence type="ECO:0000256" key="3">
    <source>
        <dbReference type="ARBA" id="ARBA00022842"/>
    </source>
</evidence>
<dbReference type="InterPro" id="IPR006379">
    <property type="entry name" value="HAD-SF_hydro_IIB"/>
</dbReference>
<evidence type="ECO:0000313" key="5">
    <source>
        <dbReference type="Proteomes" id="UP000468591"/>
    </source>
</evidence>
<keyword evidence="3" id="KW-0460">Magnesium</keyword>
<evidence type="ECO:0000256" key="1">
    <source>
        <dbReference type="ARBA" id="ARBA00022723"/>
    </source>
</evidence>
<dbReference type="InterPro" id="IPR023214">
    <property type="entry name" value="HAD_sf"/>
</dbReference>
<dbReference type="Proteomes" id="UP000468591">
    <property type="component" value="Unassembled WGS sequence"/>
</dbReference>
<sequence>MPGRNVQGVITKLPLLVFTDLDGTLISHADYRWDAAKPALDTLRAIGAGIVMASSKTAPEIIALRQQLDLEDWPAIVENGAGVLAPNSHASPPTDEYLAVRSTLNQIPANLRRQYRGFGDMDVAEIAGITGLTAEAAALAAQRAFSEPGVWSGTPEERKDFLAALAQHGVMAREGGRFLTLSFGQTKADKMAEFIATYSPRHTVALGDAPNDVEMLEAAEFGIIVANPHRKPLPLLDGERHGRVVRTTLEGPEGWNKAVLELISILEVT</sequence>
<comment type="caution">
    <text evidence="4">The sequence shown here is derived from an EMBL/GenBank/DDBJ whole genome shotgun (WGS) entry which is preliminary data.</text>
</comment>
<dbReference type="InterPro" id="IPR006381">
    <property type="entry name" value="HAD-SF-IIB-MPGP"/>
</dbReference>
<keyword evidence="1" id="KW-0479">Metal-binding</keyword>
<dbReference type="EMBL" id="JAABNT010000009">
    <property type="protein sequence ID" value="NEK23584.1"/>
    <property type="molecule type" value="Genomic_DNA"/>
</dbReference>
<dbReference type="InterPro" id="IPR036412">
    <property type="entry name" value="HAD-like_sf"/>
</dbReference>
<dbReference type="Gene3D" id="3.40.50.1000">
    <property type="entry name" value="HAD superfamily/HAD-like"/>
    <property type="match status" value="1"/>
</dbReference>
<dbReference type="NCBIfam" id="TIGR01486">
    <property type="entry name" value="HAD-SF-IIB-MPGP"/>
    <property type="match status" value="1"/>
</dbReference>
<reference evidence="4 5" key="1">
    <citation type="submission" date="2020-01" db="EMBL/GenBank/DDBJ databases">
        <title>Sulfitobacter sediminilitoris sp. nov., isolated from a tidal flat.</title>
        <authorList>
            <person name="Park S."/>
            <person name="Yoon J.-H."/>
        </authorList>
    </citation>
    <scope>NUCLEOTIDE SEQUENCE [LARGE SCALE GENOMIC DNA]</scope>
    <source>
        <strain evidence="4 5">JBTF-M27</strain>
    </source>
</reference>
<dbReference type="Gene3D" id="3.30.980.20">
    <property type="entry name" value="Putative mannosyl-3-phosphoglycerate phosphatase, domain 2"/>
    <property type="match status" value="1"/>
</dbReference>
<dbReference type="PANTHER" id="PTHR10000:SF8">
    <property type="entry name" value="HAD SUPERFAMILY HYDROLASE-LIKE, TYPE 3"/>
    <property type="match status" value="1"/>
</dbReference>
<dbReference type="GO" id="GO:0005829">
    <property type="term" value="C:cytosol"/>
    <property type="evidence" value="ECO:0007669"/>
    <property type="project" value="TreeGrafter"/>
</dbReference>
<dbReference type="AlphaFoldDB" id="A0A6P0CGI9"/>
<dbReference type="GO" id="GO:0051479">
    <property type="term" value="P:mannosylglycerate biosynthetic process"/>
    <property type="evidence" value="ECO:0007669"/>
    <property type="project" value="InterPro"/>
</dbReference>
<protein>
    <submittedName>
        <fullName evidence="4">HAD-IIB family hydrolase</fullName>
    </submittedName>
</protein>
<name>A0A6P0CGI9_9RHOB</name>
<accession>A0A6P0CGI9</accession>
<dbReference type="SFLD" id="SFLDS00003">
    <property type="entry name" value="Haloacid_Dehalogenase"/>
    <property type="match status" value="1"/>
</dbReference>
<dbReference type="NCBIfam" id="TIGR01484">
    <property type="entry name" value="HAD-SF-IIB"/>
    <property type="match status" value="1"/>
</dbReference>
<keyword evidence="2 4" id="KW-0378">Hydrolase</keyword>
<organism evidence="4 5">
    <name type="scientific">Sulfitobacter sediminilitoris</name>
    <dbReference type="NCBI Taxonomy" id="2698830"/>
    <lineage>
        <taxon>Bacteria</taxon>
        <taxon>Pseudomonadati</taxon>
        <taxon>Pseudomonadota</taxon>
        <taxon>Alphaproteobacteria</taxon>
        <taxon>Rhodobacterales</taxon>
        <taxon>Roseobacteraceae</taxon>
        <taxon>Sulfitobacter</taxon>
    </lineage>
</organism>
<proteinExistence type="predicted"/>
<dbReference type="GO" id="GO:0050531">
    <property type="term" value="F:mannosyl-3-phosphoglycerate phosphatase activity"/>
    <property type="evidence" value="ECO:0007669"/>
    <property type="project" value="InterPro"/>
</dbReference>
<evidence type="ECO:0000256" key="2">
    <source>
        <dbReference type="ARBA" id="ARBA00022801"/>
    </source>
</evidence>
<dbReference type="SUPFAM" id="SSF56784">
    <property type="entry name" value="HAD-like"/>
    <property type="match status" value="1"/>
</dbReference>
<dbReference type="Pfam" id="PF08282">
    <property type="entry name" value="Hydrolase_3"/>
    <property type="match status" value="2"/>
</dbReference>
<dbReference type="SFLD" id="SFLDG01142">
    <property type="entry name" value="C2.B.2:_Mannosyl-3-phosphoglyc"/>
    <property type="match status" value="1"/>
</dbReference>
<evidence type="ECO:0000313" key="4">
    <source>
        <dbReference type="EMBL" id="NEK23584.1"/>
    </source>
</evidence>
<keyword evidence="5" id="KW-1185">Reference proteome</keyword>
<dbReference type="SFLD" id="SFLDG01140">
    <property type="entry name" value="C2.B:_Phosphomannomutase_and_P"/>
    <property type="match status" value="1"/>
</dbReference>
<dbReference type="PANTHER" id="PTHR10000">
    <property type="entry name" value="PHOSPHOSERINE PHOSPHATASE"/>
    <property type="match status" value="1"/>
</dbReference>